<protein>
    <submittedName>
        <fullName evidence="2">Uncharacterized protein</fullName>
    </submittedName>
</protein>
<feature type="region of interest" description="Disordered" evidence="1">
    <location>
        <begin position="71"/>
        <end position="97"/>
    </location>
</feature>
<gene>
    <name evidence="2" type="ORF">BINO364_LOCUS16260</name>
</gene>
<feature type="non-terminal residue" evidence="2">
    <location>
        <position position="97"/>
    </location>
</feature>
<evidence type="ECO:0000313" key="2">
    <source>
        <dbReference type="EMBL" id="CAH0731381.1"/>
    </source>
</evidence>
<keyword evidence="3" id="KW-1185">Reference proteome</keyword>
<feature type="compositionally biased region" description="Polar residues" evidence="1">
    <location>
        <begin position="72"/>
        <end position="84"/>
    </location>
</feature>
<accession>A0A8J9YKP7</accession>
<dbReference type="AlphaFoldDB" id="A0A8J9YKP7"/>
<evidence type="ECO:0000313" key="3">
    <source>
        <dbReference type="Proteomes" id="UP000838878"/>
    </source>
</evidence>
<proteinExistence type="predicted"/>
<organism evidence="2 3">
    <name type="scientific">Brenthis ino</name>
    <name type="common">lesser marbled fritillary</name>
    <dbReference type="NCBI Taxonomy" id="405034"/>
    <lineage>
        <taxon>Eukaryota</taxon>
        <taxon>Metazoa</taxon>
        <taxon>Ecdysozoa</taxon>
        <taxon>Arthropoda</taxon>
        <taxon>Hexapoda</taxon>
        <taxon>Insecta</taxon>
        <taxon>Pterygota</taxon>
        <taxon>Neoptera</taxon>
        <taxon>Endopterygota</taxon>
        <taxon>Lepidoptera</taxon>
        <taxon>Glossata</taxon>
        <taxon>Ditrysia</taxon>
        <taxon>Papilionoidea</taxon>
        <taxon>Nymphalidae</taxon>
        <taxon>Heliconiinae</taxon>
        <taxon>Argynnini</taxon>
        <taxon>Brenthis</taxon>
    </lineage>
</organism>
<name>A0A8J9YKP7_9NEOP</name>
<dbReference type="OrthoDB" id="422839at2759"/>
<dbReference type="EMBL" id="OV170229">
    <property type="protein sequence ID" value="CAH0731381.1"/>
    <property type="molecule type" value="Genomic_DNA"/>
</dbReference>
<dbReference type="Proteomes" id="UP000838878">
    <property type="component" value="Chromosome 9"/>
</dbReference>
<evidence type="ECO:0000256" key="1">
    <source>
        <dbReference type="SAM" id="MobiDB-lite"/>
    </source>
</evidence>
<reference evidence="2" key="1">
    <citation type="submission" date="2021-12" db="EMBL/GenBank/DDBJ databases">
        <authorList>
            <person name="Martin H S."/>
        </authorList>
    </citation>
    <scope>NUCLEOTIDE SEQUENCE</scope>
</reference>
<sequence length="97" mass="10674">MKILGLPLSKERCTICMEAKGTRCSFSPTPIPRTKKIGELIYCDIGGPITPTSKDGEKYYLTIIDYDENGESKTLTSKEPPSTSKELEIEPSSSSKI</sequence>